<dbReference type="EMBL" id="OIVN01000824">
    <property type="protein sequence ID" value="SPC86082.1"/>
    <property type="molecule type" value="Genomic_DNA"/>
</dbReference>
<evidence type="ECO:0000313" key="9">
    <source>
        <dbReference type="EMBL" id="SPC86082.1"/>
    </source>
</evidence>
<dbReference type="InterPro" id="IPR003245">
    <property type="entry name" value="Phytocyanin_dom"/>
</dbReference>
<dbReference type="InterPro" id="IPR039391">
    <property type="entry name" value="Phytocyanin-like"/>
</dbReference>
<feature type="transmembrane region" description="Helical" evidence="7">
    <location>
        <begin position="261"/>
        <end position="281"/>
    </location>
</feature>
<dbReference type="PANTHER" id="PTHR33021:SF424">
    <property type="entry name" value="BASIC BLUE PROTEIN"/>
    <property type="match status" value="1"/>
</dbReference>
<keyword evidence="7" id="KW-1133">Transmembrane helix</keyword>
<dbReference type="Gene3D" id="2.60.40.420">
    <property type="entry name" value="Cupredoxins - blue copper proteins"/>
    <property type="match status" value="1"/>
</dbReference>
<dbReference type="GO" id="GO:0005886">
    <property type="term" value="C:plasma membrane"/>
    <property type="evidence" value="ECO:0007669"/>
    <property type="project" value="TreeGrafter"/>
</dbReference>
<protein>
    <recommendedName>
        <fullName evidence="4">Basic blue protein</fullName>
    </recommendedName>
    <alternativeName>
        <fullName evidence="5">Plantacyanin</fullName>
    </alternativeName>
</protein>
<dbReference type="CDD" id="cd11013">
    <property type="entry name" value="Plantacyanin"/>
    <property type="match status" value="1"/>
</dbReference>
<feature type="domain" description="Phytocyanin" evidence="8">
    <location>
        <begin position="100"/>
        <end position="196"/>
    </location>
</feature>
<dbReference type="InterPro" id="IPR041844">
    <property type="entry name" value="Plantacyanin"/>
</dbReference>
<keyword evidence="1" id="KW-0479">Metal-binding</keyword>
<dbReference type="GO" id="GO:0046872">
    <property type="term" value="F:metal ion binding"/>
    <property type="evidence" value="ECO:0007669"/>
    <property type="project" value="UniProtKB-KW"/>
</dbReference>
<organism evidence="9">
    <name type="scientific">Fagus sylvatica</name>
    <name type="common">Beechnut</name>
    <dbReference type="NCBI Taxonomy" id="28930"/>
    <lineage>
        <taxon>Eukaryota</taxon>
        <taxon>Viridiplantae</taxon>
        <taxon>Streptophyta</taxon>
        <taxon>Embryophyta</taxon>
        <taxon>Tracheophyta</taxon>
        <taxon>Spermatophyta</taxon>
        <taxon>Magnoliopsida</taxon>
        <taxon>eudicotyledons</taxon>
        <taxon>Gunneridae</taxon>
        <taxon>Pentapetalae</taxon>
        <taxon>rosids</taxon>
        <taxon>fabids</taxon>
        <taxon>Fagales</taxon>
        <taxon>Fagaceae</taxon>
        <taxon>Fagus</taxon>
    </lineage>
</organism>
<keyword evidence="2" id="KW-0186">Copper</keyword>
<evidence type="ECO:0000256" key="4">
    <source>
        <dbReference type="ARBA" id="ARBA00071970"/>
    </source>
</evidence>
<dbReference type="FunFam" id="2.60.40.420:FF:000013">
    <property type="entry name" value="basic blue protein-like"/>
    <property type="match status" value="1"/>
</dbReference>
<sequence length="354" mass="38330">MEMENLGDLRREGTGGGELFANEIAGGDMRDTEEVGGHGGEGGTFGLAQRNEIAGGDVRDTEEVREARGVGAFSDAGAAKENPLDTVVVMAEREGLSVKATYTVGDSGGWTFNTDSWPKGKRFRAGDVLIFNYDSTTHNVVAVDRAGYSSCTAPAGAKVYNTGKDQIKLGKGQNYFICNFSGHCASGMKTKHHQPESQTKQPRAPAPTKRRAAWRREGGSRWVAVGRGGAAWRGLAVGRGFGLRGSGWVVGWIFGGFRWGFALWWVGVGYGVALGGFVRYVPPIKWEKFSLLELEKKAQDQQPEPLAVPEEPVKVKEVPVVPVVVEEVKVEKKLVEKVEEKPIVVELEPEAKPV</sequence>
<evidence type="ECO:0000256" key="2">
    <source>
        <dbReference type="ARBA" id="ARBA00023008"/>
    </source>
</evidence>
<dbReference type="SUPFAM" id="SSF49503">
    <property type="entry name" value="Cupredoxins"/>
    <property type="match status" value="1"/>
</dbReference>
<evidence type="ECO:0000256" key="7">
    <source>
        <dbReference type="SAM" id="Phobius"/>
    </source>
</evidence>
<evidence type="ECO:0000259" key="8">
    <source>
        <dbReference type="PROSITE" id="PS51485"/>
    </source>
</evidence>
<dbReference type="PROSITE" id="PS51485">
    <property type="entry name" value="PHYTOCYANIN"/>
    <property type="match status" value="1"/>
</dbReference>
<evidence type="ECO:0000256" key="3">
    <source>
        <dbReference type="ARBA" id="ARBA00023157"/>
    </source>
</evidence>
<dbReference type="Pfam" id="PF02298">
    <property type="entry name" value="Cu_bind_like"/>
    <property type="match status" value="1"/>
</dbReference>
<dbReference type="PANTHER" id="PTHR33021">
    <property type="entry name" value="BLUE COPPER PROTEIN"/>
    <property type="match status" value="1"/>
</dbReference>
<dbReference type="AlphaFoldDB" id="A0A2N9FFS4"/>
<keyword evidence="3" id="KW-1015">Disulfide bond</keyword>
<feature type="region of interest" description="Disordered" evidence="6">
    <location>
        <begin position="189"/>
        <end position="211"/>
    </location>
</feature>
<evidence type="ECO:0000256" key="1">
    <source>
        <dbReference type="ARBA" id="ARBA00022723"/>
    </source>
</evidence>
<accession>A0A2N9FFS4</accession>
<name>A0A2N9FFS4_FAGSY</name>
<keyword evidence="7" id="KW-0472">Membrane</keyword>
<dbReference type="GO" id="GO:0009055">
    <property type="term" value="F:electron transfer activity"/>
    <property type="evidence" value="ECO:0007669"/>
    <property type="project" value="InterPro"/>
</dbReference>
<gene>
    <name evidence="9" type="ORF">FSB_LOCUS13964</name>
</gene>
<reference evidence="9" key="1">
    <citation type="submission" date="2018-02" db="EMBL/GenBank/DDBJ databases">
        <authorList>
            <person name="Cohen D.B."/>
            <person name="Kent A.D."/>
        </authorList>
    </citation>
    <scope>NUCLEOTIDE SEQUENCE</scope>
</reference>
<keyword evidence="7" id="KW-0812">Transmembrane</keyword>
<dbReference type="InterPro" id="IPR008972">
    <property type="entry name" value="Cupredoxin"/>
</dbReference>
<evidence type="ECO:0000256" key="6">
    <source>
        <dbReference type="SAM" id="MobiDB-lite"/>
    </source>
</evidence>
<evidence type="ECO:0000256" key="5">
    <source>
        <dbReference type="ARBA" id="ARBA00082491"/>
    </source>
</evidence>
<proteinExistence type="predicted"/>